<dbReference type="Pfam" id="PF07885">
    <property type="entry name" value="Ion_trans_2"/>
    <property type="match status" value="1"/>
</dbReference>
<dbReference type="GO" id="GO:0030322">
    <property type="term" value="P:stabilization of membrane potential"/>
    <property type="evidence" value="ECO:0007669"/>
    <property type="project" value="TreeGrafter"/>
</dbReference>
<dbReference type="Gene3D" id="1.10.287.70">
    <property type="match status" value="1"/>
</dbReference>
<dbReference type="GO" id="GO:0022841">
    <property type="term" value="F:potassium ion leak channel activity"/>
    <property type="evidence" value="ECO:0007669"/>
    <property type="project" value="TreeGrafter"/>
</dbReference>
<evidence type="ECO:0000256" key="8">
    <source>
        <dbReference type="ARBA" id="ARBA00022882"/>
    </source>
</evidence>
<dbReference type="EMBL" id="OE009432">
    <property type="protein sequence ID" value="CAD7463839.1"/>
    <property type="molecule type" value="Genomic_DNA"/>
</dbReference>
<dbReference type="InterPro" id="IPR013099">
    <property type="entry name" value="K_chnl_dom"/>
</dbReference>
<gene>
    <name evidence="18" type="ORF">TTEB3V08_LOCUS11719</name>
</gene>
<keyword evidence="2 14" id="KW-0813">Transport</keyword>
<evidence type="ECO:0000256" key="2">
    <source>
        <dbReference type="ARBA" id="ARBA00022448"/>
    </source>
</evidence>
<evidence type="ECO:0000256" key="16">
    <source>
        <dbReference type="SAM" id="Phobius"/>
    </source>
</evidence>
<dbReference type="InterPro" id="IPR003280">
    <property type="entry name" value="2pore_dom_K_chnl"/>
</dbReference>
<evidence type="ECO:0000256" key="11">
    <source>
        <dbReference type="ARBA" id="ARBA00023136"/>
    </source>
</evidence>
<name>A0A7R9IST6_9NEOP</name>
<feature type="domain" description="Potassium channel" evidence="17">
    <location>
        <begin position="180"/>
        <end position="257"/>
    </location>
</feature>
<feature type="transmembrane region" description="Helical" evidence="16">
    <location>
        <begin position="99"/>
        <end position="129"/>
    </location>
</feature>
<keyword evidence="8" id="KW-0851">Voltage-gated channel</keyword>
<dbReference type="SUPFAM" id="SSF81324">
    <property type="entry name" value="Voltage-gated potassium channels"/>
    <property type="match status" value="1"/>
</dbReference>
<dbReference type="PRINTS" id="PR01333">
    <property type="entry name" value="2POREKCHANEL"/>
</dbReference>
<dbReference type="PRINTS" id="PR01588">
    <property type="entry name" value="THIKCHANNEL"/>
</dbReference>
<evidence type="ECO:0000313" key="18">
    <source>
        <dbReference type="EMBL" id="CAD7463839.1"/>
    </source>
</evidence>
<keyword evidence="4" id="KW-0633">Potassium transport</keyword>
<keyword evidence="7" id="KW-0631">Potassium channel</keyword>
<dbReference type="PANTHER" id="PTHR11003">
    <property type="entry name" value="POTASSIUM CHANNEL, SUBFAMILY K"/>
    <property type="match status" value="1"/>
</dbReference>
<dbReference type="AlphaFoldDB" id="A0A7R9IST6"/>
<feature type="region of interest" description="Disordered" evidence="15">
    <location>
        <begin position="330"/>
        <end position="352"/>
    </location>
</feature>
<protein>
    <recommendedName>
        <fullName evidence="17">Potassium channel domain-containing protein</fullName>
    </recommendedName>
</protein>
<keyword evidence="7" id="KW-0630">Potassium</keyword>
<evidence type="ECO:0000256" key="13">
    <source>
        <dbReference type="ARBA" id="ARBA00034430"/>
    </source>
</evidence>
<evidence type="ECO:0000256" key="3">
    <source>
        <dbReference type="ARBA" id="ARBA00022475"/>
    </source>
</evidence>
<feature type="compositionally biased region" description="Acidic residues" evidence="15">
    <location>
        <begin position="340"/>
        <end position="349"/>
    </location>
</feature>
<feature type="transmembrane region" description="Helical" evidence="16">
    <location>
        <begin position="168"/>
        <end position="190"/>
    </location>
</feature>
<evidence type="ECO:0000256" key="10">
    <source>
        <dbReference type="ARBA" id="ARBA00023065"/>
    </source>
</evidence>
<comment type="catalytic activity">
    <reaction evidence="13">
        <text>K(+)(in) = K(+)(out)</text>
        <dbReference type="Rhea" id="RHEA:29463"/>
        <dbReference type="ChEBI" id="CHEBI:29103"/>
    </reaction>
</comment>
<sequence length="449" mass="49317">MDTNSDLPIIGGPVYFESDALDHLPPERCIISYVLRSCSPVPVSLQGLAYIVRVTILFSCSCAVAGYILYGLLSCSSCSCAVAGYGNTTPQTTVGKTAVILYGFLGCSGGILFFNLFLERIITFLAYVLRSCHLRRIKKRMEQGSLASRRASREDAAEASLDNWKPSVYWVMLYLTMASIVVASCAAAVYAPFEDWTYFEAIYFCFVSFATIGFGDYVSTQEPAYPHVHWYRFSNFVFLVLGCCCIYSLFNVTSIVIKQALNWMIVRLDCRCLEDATGAAGRAWRRHSIRMQSRRRRRRSSAGMPRNMRRGRKPHQIAAVLGRTTAPMCVAEGTKKPPDDSDSNYDSEGEGAGGNTGECWQLLWALAALLKPARGNRPGTELMILTAVSLAVMQKQLYETAQMQKGGYHYGHYYSSGSSRGPPAGSFTPGTVGPLAIVSQKLGESGGGR</sequence>
<comment type="similarity">
    <text evidence="14">Belongs to the two pore domain potassium channel (TC 1.A.1.8) family.</text>
</comment>
<evidence type="ECO:0000256" key="4">
    <source>
        <dbReference type="ARBA" id="ARBA00022538"/>
    </source>
</evidence>
<dbReference type="GO" id="GO:0034702">
    <property type="term" value="C:monoatomic ion channel complex"/>
    <property type="evidence" value="ECO:0007669"/>
    <property type="project" value="UniProtKB-KW"/>
</dbReference>
<dbReference type="GO" id="GO:0046872">
    <property type="term" value="F:metal ion binding"/>
    <property type="evidence" value="ECO:0007669"/>
    <property type="project" value="UniProtKB-KW"/>
</dbReference>
<feature type="transmembrane region" description="Helical" evidence="16">
    <location>
        <begin position="196"/>
        <end position="218"/>
    </location>
</feature>
<evidence type="ECO:0000256" key="7">
    <source>
        <dbReference type="ARBA" id="ARBA00022826"/>
    </source>
</evidence>
<evidence type="ECO:0000256" key="5">
    <source>
        <dbReference type="ARBA" id="ARBA00022692"/>
    </source>
</evidence>
<evidence type="ECO:0000256" key="6">
    <source>
        <dbReference type="ARBA" id="ARBA00022723"/>
    </source>
</evidence>
<keyword evidence="9 16" id="KW-1133">Transmembrane helix</keyword>
<reference evidence="18" key="1">
    <citation type="submission" date="2020-11" db="EMBL/GenBank/DDBJ databases">
        <authorList>
            <person name="Tran Van P."/>
        </authorList>
    </citation>
    <scope>NUCLEOTIDE SEQUENCE</scope>
</reference>
<evidence type="ECO:0000256" key="12">
    <source>
        <dbReference type="ARBA" id="ARBA00023303"/>
    </source>
</evidence>
<feature type="transmembrane region" description="Helical" evidence="16">
    <location>
        <begin position="50"/>
        <end position="70"/>
    </location>
</feature>
<keyword evidence="12 14" id="KW-0407">Ion channel</keyword>
<keyword evidence="5 14" id="KW-0812">Transmembrane</keyword>
<evidence type="ECO:0000256" key="1">
    <source>
        <dbReference type="ARBA" id="ARBA00004651"/>
    </source>
</evidence>
<organism evidence="18">
    <name type="scientific">Timema tahoe</name>
    <dbReference type="NCBI Taxonomy" id="61484"/>
    <lineage>
        <taxon>Eukaryota</taxon>
        <taxon>Metazoa</taxon>
        <taxon>Ecdysozoa</taxon>
        <taxon>Arthropoda</taxon>
        <taxon>Hexapoda</taxon>
        <taxon>Insecta</taxon>
        <taxon>Pterygota</taxon>
        <taxon>Neoptera</taxon>
        <taxon>Polyneoptera</taxon>
        <taxon>Phasmatodea</taxon>
        <taxon>Timematodea</taxon>
        <taxon>Timematoidea</taxon>
        <taxon>Timematidae</taxon>
        <taxon>Timema</taxon>
    </lineage>
</organism>
<dbReference type="PANTHER" id="PTHR11003:SF10">
    <property type="entry name" value="POTASSIUM CHANNEL DOMAIN-CONTAINING PROTEIN"/>
    <property type="match status" value="1"/>
</dbReference>
<keyword evidence="6" id="KW-0479">Metal-binding</keyword>
<evidence type="ECO:0000256" key="9">
    <source>
        <dbReference type="ARBA" id="ARBA00022989"/>
    </source>
</evidence>
<dbReference type="GO" id="GO:0005886">
    <property type="term" value="C:plasma membrane"/>
    <property type="evidence" value="ECO:0007669"/>
    <property type="project" value="UniProtKB-SubCell"/>
</dbReference>
<proteinExistence type="inferred from homology"/>
<feature type="region of interest" description="Disordered" evidence="15">
    <location>
        <begin position="292"/>
        <end position="314"/>
    </location>
</feature>
<feature type="transmembrane region" description="Helical" evidence="16">
    <location>
        <begin position="230"/>
        <end position="250"/>
    </location>
</feature>
<comment type="subcellular location">
    <subcellularLocation>
        <location evidence="1">Cell membrane</location>
        <topology evidence="1">Multi-pass membrane protein</topology>
    </subcellularLocation>
</comment>
<dbReference type="InterPro" id="IPR005410">
    <property type="entry name" value="2pore_dom_K_chnl_THIK"/>
</dbReference>
<dbReference type="GO" id="GO:0015271">
    <property type="term" value="F:outward rectifier potassium channel activity"/>
    <property type="evidence" value="ECO:0007669"/>
    <property type="project" value="TreeGrafter"/>
</dbReference>
<keyword evidence="10 14" id="KW-0406">Ion transport</keyword>
<evidence type="ECO:0000256" key="15">
    <source>
        <dbReference type="SAM" id="MobiDB-lite"/>
    </source>
</evidence>
<keyword evidence="3" id="KW-1003">Cell membrane</keyword>
<keyword evidence="11 16" id="KW-0472">Membrane</keyword>
<accession>A0A7R9IST6</accession>
<evidence type="ECO:0000259" key="17">
    <source>
        <dbReference type="Pfam" id="PF07885"/>
    </source>
</evidence>
<evidence type="ECO:0000256" key="14">
    <source>
        <dbReference type="RuleBase" id="RU003857"/>
    </source>
</evidence>